<dbReference type="Proteomes" id="UP001597601">
    <property type="component" value="Unassembled WGS sequence"/>
</dbReference>
<comment type="caution">
    <text evidence="1">The sequence shown here is derived from an EMBL/GenBank/DDBJ whole genome shotgun (WGS) entry which is preliminary data.</text>
</comment>
<organism evidence="1 2">
    <name type="scientific">Mucilaginibacter antarcticus</name>
    <dbReference type="NCBI Taxonomy" id="1855725"/>
    <lineage>
        <taxon>Bacteria</taxon>
        <taxon>Pseudomonadati</taxon>
        <taxon>Bacteroidota</taxon>
        <taxon>Sphingobacteriia</taxon>
        <taxon>Sphingobacteriales</taxon>
        <taxon>Sphingobacteriaceae</taxon>
        <taxon>Mucilaginibacter</taxon>
    </lineage>
</organism>
<accession>A0ABW5XRG2</accession>
<dbReference type="EMBL" id="JBHUON010000025">
    <property type="protein sequence ID" value="MFD2866379.1"/>
    <property type="molecule type" value="Genomic_DNA"/>
</dbReference>
<name>A0ABW5XRG2_9SPHI</name>
<protein>
    <submittedName>
        <fullName evidence="1">Uncharacterized protein</fullName>
    </submittedName>
</protein>
<sequence>MNDSGYFEWFRKDSQDFMDKRIAKSYETYTGLESKLKALPSIRKILIGGSPYDETTRFNKQNSYPGKSAFFSTIIAHQQTLPK</sequence>
<evidence type="ECO:0000313" key="2">
    <source>
        <dbReference type="Proteomes" id="UP001597601"/>
    </source>
</evidence>
<evidence type="ECO:0000313" key="1">
    <source>
        <dbReference type="EMBL" id="MFD2866379.1"/>
    </source>
</evidence>
<dbReference type="RefSeq" id="WP_377129959.1">
    <property type="nucleotide sequence ID" value="NZ_JBHUHN010000001.1"/>
</dbReference>
<keyword evidence="2" id="KW-1185">Reference proteome</keyword>
<reference evidence="2" key="1">
    <citation type="journal article" date="2019" name="Int. J. Syst. Evol. Microbiol.">
        <title>The Global Catalogue of Microorganisms (GCM) 10K type strain sequencing project: providing services to taxonomists for standard genome sequencing and annotation.</title>
        <authorList>
            <consortium name="The Broad Institute Genomics Platform"/>
            <consortium name="The Broad Institute Genome Sequencing Center for Infectious Disease"/>
            <person name="Wu L."/>
            <person name="Ma J."/>
        </authorList>
    </citation>
    <scope>NUCLEOTIDE SEQUENCE [LARGE SCALE GENOMIC DNA]</scope>
    <source>
        <strain evidence="2">KCTC 52232</strain>
    </source>
</reference>
<gene>
    <name evidence="1" type="ORF">ACFSYC_16910</name>
</gene>
<proteinExistence type="predicted"/>